<keyword evidence="1" id="KW-0812">Transmembrane</keyword>
<keyword evidence="3" id="KW-1185">Reference proteome</keyword>
<evidence type="ECO:0000256" key="1">
    <source>
        <dbReference type="SAM" id="Phobius"/>
    </source>
</evidence>
<feature type="transmembrane region" description="Helical" evidence="1">
    <location>
        <begin position="87"/>
        <end position="106"/>
    </location>
</feature>
<feature type="transmembrane region" description="Helical" evidence="1">
    <location>
        <begin position="7"/>
        <end position="25"/>
    </location>
</feature>
<reference evidence="2 3" key="1">
    <citation type="submission" date="2021-03" db="EMBL/GenBank/DDBJ databases">
        <title>Complete genome sequence of Streptomyces cyanogenus S136, producer of anticancer angucycline landomycin A.</title>
        <authorList>
            <person name="Hrab P."/>
            <person name="Ruckert C."/>
            <person name="Busche T."/>
            <person name="Ostash I."/>
            <person name="Kalinowski J."/>
            <person name="Fedorenko V."/>
            <person name="Yushchuk O."/>
            <person name="Ostash B."/>
        </authorList>
    </citation>
    <scope>NUCLEOTIDE SEQUENCE [LARGE SCALE GENOMIC DNA]</scope>
    <source>
        <strain evidence="2 3">S136</strain>
    </source>
</reference>
<evidence type="ECO:0000313" key="3">
    <source>
        <dbReference type="Proteomes" id="UP000663908"/>
    </source>
</evidence>
<accession>A0ABX7TJD4</accession>
<feature type="transmembrane region" description="Helical" evidence="1">
    <location>
        <begin position="112"/>
        <end position="135"/>
    </location>
</feature>
<proteinExistence type="predicted"/>
<organism evidence="2 3">
    <name type="scientific">Streptomyces cyanogenus</name>
    <dbReference type="NCBI Taxonomy" id="80860"/>
    <lineage>
        <taxon>Bacteria</taxon>
        <taxon>Bacillati</taxon>
        <taxon>Actinomycetota</taxon>
        <taxon>Actinomycetes</taxon>
        <taxon>Kitasatosporales</taxon>
        <taxon>Streptomycetaceae</taxon>
        <taxon>Streptomyces</taxon>
    </lineage>
</organism>
<protein>
    <submittedName>
        <fullName evidence="2">Uncharacterized protein</fullName>
    </submittedName>
</protein>
<keyword evidence="1" id="KW-0472">Membrane</keyword>
<gene>
    <name evidence="2" type="ORF">S1361_00955</name>
</gene>
<dbReference type="EMBL" id="CP071839">
    <property type="protein sequence ID" value="QTD95888.1"/>
    <property type="molecule type" value="Genomic_DNA"/>
</dbReference>
<sequence>MAFEERRAWIMVLVTIASYAAYLGFVLGRHEGAAPLAQTSYASALLWTVGAAIVTQIALNITVAIVSPEGANTRDQRDREIHRFGMYVGQSFIVIGGVAGLVLAMVRADQFWIANAIYLAFVLSAILSSTAKIAAYRLGFHPW</sequence>
<feature type="transmembrane region" description="Helical" evidence="1">
    <location>
        <begin position="45"/>
        <end position="66"/>
    </location>
</feature>
<keyword evidence="1" id="KW-1133">Transmembrane helix</keyword>
<dbReference type="Proteomes" id="UP000663908">
    <property type="component" value="Chromosome"/>
</dbReference>
<name>A0ABX7TJD4_STRCY</name>
<dbReference type="RefSeq" id="WP_208029956.1">
    <property type="nucleotide sequence ID" value="NZ_CP071839.1"/>
</dbReference>
<evidence type="ECO:0000313" key="2">
    <source>
        <dbReference type="EMBL" id="QTD95888.1"/>
    </source>
</evidence>